<dbReference type="HOGENOM" id="CLU_129113_0_0_2"/>
<dbReference type="EMBL" id="CP009518">
    <property type="protein sequence ID" value="AKB84378.1"/>
    <property type="molecule type" value="Genomic_DNA"/>
</dbReference>
<keyword evidence="3" id="KW-1185">Reference proteome</keyword>
<evidence type="ECO:0000259" key="1">
    <source>
        <dbReference type="PROSITE" id="PS50943"/>
    </source>
</evidence>
<dbReference type="InterPro" id="IPR001387">
    <property type="entry name" value="Cro/C1-type_HTH"/>
</dbReference>
<dbReference type="SMART" id="SM00530">
    <property type="entry name" value="HTH_XRE"/>
    <property type="match status" value="1"/>
</dbReference>
<dbReference type="PATRIC" id="fig|1434104.5.peg.343"/>
<dbReference type="InterPro" id="IPR010982">
    <property type="entry name" value="Lambda_DNA-bd_dom_sf"/>
</dbReference>
<name>A0A0E3SQK3_METMT</name>
<gene>
    <name evidence="2" type="ORF">MCMEM_0325</name>
</gene>
<feature type="domain" description="HTH cro/C1-type" evidence="1">
    <location>
        <begin position="25"/>
        <end position="78"/>
    </location>
</feature>
<dbReference type="PROSITE" id="PS50943">
    <property type="entry name" value="HTH_CROC1"/>
    <property type="match status" value="1"/>
</dbReference>
<dbReference type="PIRSF" id="PIRSF005978">
    <property type="entry name" value="HTH_MJ0621_prd"/>
    <property type="match status" value="1"/>
</dbReference>
<dbReference type="Pfam" id="PF01381">
    <property type="entry name" value="HTH_3"/>
    <property type="match status" value="1"/>
</dbReference>
<organism evidence="2 3">
    <name type="scientific">Methanococcoides methylutens MM1</name>
    <dbReference type="NCBI Taxonomy" id="1434104"/>
    <lineage>
        <taxon>Archaea</taxon>
        <taxon>Methanobacteriati</taxon>
        <taxon>Methanobacteriota</taxon>
        <taxon>Stenosarchaea group</taxon>
        <taxon>Methanomicrobia</taxon>
        <taxon>Methanosarcinales</taxon>
        <taxon>Methanosarcinaceae</taxon>
        <taxon>Methanococcoides</taxon>
    </lineage>
</organism>
<sequence length="175" mass="19309">MNISVANKVIDAAFESDEAFQNTLLKVIKEDLELTAIEFSEYANIPPSTLYKLMSGNREPNMRTLRQIVKTIRTIEGSEKGEFIAVIAARPVLDNINETKRKISGTLCTIREYSATSMEEAIIAAVRAEREGAKALVCAPIVSSTVEKIIRIPVATIMPKNSLVEAIETVARKIE</sequence>
<dbReference type="KEGG" id="mmet:MCMEM_0325"/>
<proteinExistence type="predicted"/>
<dbReference type="GO" id="GO:0003677">
    <property type="term" value="F:DNA binding"/>
    <property type="evidence" value="ECO:0007669"/>
    <property type="project" value="InterPro"/>
</dbReference>
<evidence type="ECO:0000313" key="2">
    <source>
        <dbReference type="EMBL" id="AKB84378.1"/>
    </source>
</evidence>
<dbReference type="Proteomes" id="UP000033048">
    <property type="component" value="Chromosome"/>
</dbReference>
<dbReference type="STRING" id="1434104.MCMEM_0325"/>
<accession>A0A0E3SQK3</accession>
<protein>
    <submittedName>
        <fullName evidence="2">Putative transcriptional regulator with an HTH domain protein</fullName>
    </submittedName>
</protein>
<dbReference type="SUPFAM" id="SSF47413">
    <property type="entry name" value="lambda repressor-like DNA-binding domains"/>
    <property type="match status" value="1"/>
</dbReference>
<dbReference type="InterPro" id="IPR016472">
    <property type="entry name" value="Tscrpt_reg_MJ0621_prd"/>
</dbReference>
<reference evidence="2 3" key="1">
    <citation type="submission" date="2014-07" db="EMBL/GenBank/DDBJ databases">
        <title>Methanogenic archaea and the global carbon cycle.</title>
        <authorList>
            <person name="Henriksen J.R."/>
            <person name="Luke J."/>
            <person name="Reinhart S."/>
            <person name="Benedict M.N."/>
            <person name="Youngblut N.D."/>
            <person name="Metcalf M.E."/>
            <person name="Whitaker R.J."/>
            <person name="Metcalf W.W."/>
        </authorList>
    </citation>
    <scope>NUCLEOTIDE SEQUENCE [LARGE SCALE GENOMIC DNA]</scope>
    <source>
        <strain evidence="2 3">MM1</strain>
    </source>
</reference>
<dbReference type="AlphaFoldDB" id="A0A0E3SQK3"/>
<evidence type="ECO:0000313" key="3">
    <source>
        <dbReference type="Proteomes" id="UP000033048"/>
    </source>
</evidence>